<dbReference type="PANTHER" id="PTHR24322:SF736">
    <property type="entry name" value="RETINOL DEHYDROGENASE 10"/>
    <property type="match status" value="1"/>
</dbReference>
<evidence type="ECO:0000256" key="11">
    <source>
        <dbReference type="ARBA" id="ARBA00082544"/>
    </source>
</evidence>
<sequence>MAESISQLTLGTSLSLLAVLHYGPDRLRAPLLRALRCNSSQTKLKALLSRLVLIASISGVVTVNRILSHLARNNWVLAKRRDWDWPNEVAVVTGGSGGIGANIVAGLARRGIKVAVVDIVEPTQLAEHKNVRYFKCDITKKDDVDAVAAEIKAALGPASILCNNAGIAHAHTILESSPGYLRKLFDVNVISHFYTIQAFLPDMIARKKGHIVSTCSMSSFVTPAGLVDYAASKAAVMALHEGLQGELKHRYQAPEVRTTVVHPTYVRTPLCDSYAKALEKSAAIQLAPETVADEIVAAILSGSSQQIVLPRALALTSALRAFPWWFQELVRGSTREDMKRL</sequence>
<dbReference type="STRING" id="253628.A0A0D1XMX4"/>
<keyword evidence="4" id="KW-0521">NADP</keyword>
<evidence type="ECO:0000256" key="12">
    <source>
        <dbReference type="RuleBase" id="RU000363"/>
    </source>
</evidence>
<evidence type="ECO:0000256" key="8">
    <source>
        <dbReference type="ARBA" id="ARBA00023136"/>
    </source>
</evidence>
<name>A0A0D1XMX4_9PEZI</name>
<evidence type="ECO:0000313" key="13">
    <source>
        <dbReference type="EMBL" id="KIW03926.1"/>
    </source>
</evidence>
<evidence type="ECO:0000256" key="3">
    <source>
        <dbReference type="ARBA" id="ARBA00022692"/>
    </source>
</evidence>
<dbReference type="GO" id="GO:0052650">
    <property type="term" value="F:all-trans-retinol dehydrogenase (NADP+) activity"/>
    <property type="evidence" value="ECO:0007669"/>
    <property type="project" value="UniProtKB-ARBA"/>
</dbReference>
<keyword evidence="6" id="KW-0560">Oxidoreductase</keyword>
<evidence type="ECO:0000256" key="7">
    <source>
        <dbReference type="ARBA" id="ARBA00023098"/>
    </source>
</evidence>
<dbReference type="InterPro" id="IPR020904">
    <property type="entry name" value="Sc_DH/Rdtase_CS"/>
</dbReference>
<dbReference type="PRINTS" id="PR00081">
    <property type="entry name" value="GDHRDH"/>
</dbReference>
<dbReference type="CDD" id="cd05339">
    <property type="entry name" value="17beta-HSDXI-like_SDR_c"/>
    <property type="match status" value="1"/>
</dbReference>
<keyword evidence="3" id="KW-0812">Transmembrane</keyword>
<comment type="subcellular location">
    <subcellularLocation>
        <location evidence="1">Membrane</location>
        <topology evidence="1">Multi-pass membrane protein</topology>
    </subcellularLocation>
</comment>
<dbReference type="InterPro" id="IPR002347">
    <property type="entry name" value="SDR_fam"/>
</dbReference>
<dbReference type="EMBL" id="KN847542">
    <property type="protein sequence ID" value="KIW03926.1"/>
    <property type="molecule type" value="Genomic_DNA"/>
</dbReference>
<evidence type="ECO:0000256" key="2">
    <source>
        <dbReference type="ARBA" id="ARBA00006484"/>
    </source>
</evidence>
<dbReference type="Proteomes" id="UP000053259">
    <property type="component" value="Unassembled WGS sequence"/>
</dbReference>
<comment type="function">
    <text evidence="9">Catalyzes the reduction of all-trans-retinal to all-trans-retinol in the presence of NADPH.</text>
</comment>
<gene>
    <name evidence="13" type="ORF">PV09_04767</name>
</gene>
<evidence type="ECO:0000256" key="9">
    <source>
        <dbReference type="ARBA" id="ARBA00059620"/>
    </source>
</evidence>
<dbReference type="FunFam" id="3.40.50.720:FF:000131">
    <property type="entry name" value="Short-chain dehydrogenase/reductase 3"/>
    <property type="match status" value="1"/>
</dbReference>
<dbReference type="SUPFAM" id="SSF51735">
    <property type="entry name" value="NAD(P)-binding Rossmann-fold domains"/>
    <property type="match status" value="1"/>
</dbReference>
<comment type="similarity">
    <text evidence="2 12">Belongs to the short-chain dehydrogenases/reductases (SDR) family.</text>
</comment>
<keyword evidence="8" id="KW-0472">Membrane</keyword>
<dbReference type="InterPro" id="IPR036291">
    <property type="entry name" value="NAD(P)-bd_dom_sf"/>
</dbReference>
<evidence type="ECO:0000313" key="14">
    <source>
        <dbReference type="Proteomes" id="UP000053259"/>
    </source>
</evidence>
<dbReference type="Pfam" id="PF00106">
    <property type="entry name" value="adh_short"/>
    <property type="match status" value="1"/>
</dbReference>
<dbReference type="VEuPathDB" id="FungiDB:PV09_04767"/>
<dbReference type="PANTHER" id="PTHR24322">
    <property type="entry name" value="PKSB"/>
    <property type="match status" value="1"/>
</dbReference>
<proteinExistence type="inferred from homology"/>
<reference evidence="13 14" key="1">
    <citation type="submission" date="2015-01" db="EMBL/GenBank/DDBJ databases">
        <title>The Genome Sequence of Ochroconis gallopava CBS43764.</title>
        <authorList>
            <consortium name="The Broad Institute Genomics Platform"/>
            <person name="Cuomo C."/>
            <person name="de Hoog S."/>
            <person name="Gorbushina A."/>
            <person name="Stielow B."/>
            <person name="Teixiera M."/>
            <person name="Abouelleil A."/>
            <person name="Chapman S.B."/>
            <person name="Priest M."/>
            <person name="Young S.K."/>
            <person name="Wortman J."/>
            <person name="Nusbaum C."/>
            <person name="Birren B."/>
        </authorList>
    </citation>
    <scope>NUCLEOTIDE SEQUENCE [LARGE SCALE GENOMIC DNA]</scope>
    <source>
        <strain evidence="13 14">CBS 43764</strain>
    </source>
</reference>
<dbReference type="RefSeq" id="XP_016213795.1">
    <property type="nucleotide sequence ID" value="XM_016358177.1"/>
</dbReference>
<protein>
    <recommendedName>
        <fullName evidence="10">Short-chain dehydrogenase/reductase 3</fullName>
    </recommendedName>
    <alternativeName>
        <fullName evidence="11">Retinal short-chain dehydrogenase/reductase 1</fullName>
    </alternativeName>
</protein>
<dbReference type="HOGENOM" id="CLU_010194_5_2_1"/>
<keyword evidence="7" id="KW-0443">Lipid metabolism</keyword>
<dbReference type="InParanoid" id="A0A0D1XMX4"/>
<dbReference type="OrthoDB" id="10253736at2759"/>
<organism evidence="13 14">
    <name type="scientific">Verruconis gallopava</name>
    <dbReference type="NCBI Taxonomy" id="253628"/>
    <lineage>
        <taxon>Eukaryota</taxon>
        <taxon>Fungi</taxon>
        <taxon>Dikarya</taxon>
        <taxon>Ascomycota</taxon>
        <taxon>Pezizomycotina</taxon>
        <taxon>Dothideomycetes</taxon>
        <taxon>Pleosporomycetidae</taxon>
        <taxon>Venturiales</taxon>
        <taxon>Sympoventuriaceae</taxon>
        <taxon>Verruconis</taxon>
    </lineage>
</organism>
<dbReference type="GeneID" id="27312740"/>
<evidence type="ECO:0000256" key="5">
    <source>
        <dbReference type="ARBA" id="ARBA00022989"/>
    </source>
</evidence>
<evidence type="ECO:0000256" key="1">
    <source>
        <dbReference type="ARBA" id="ARBA00004141"/>
    </source>
</evidence>
<keyword evidence="5" id="KW-1133">Transmembrane helix</keyword>
<accession>A0A0D1XMX4</accession>
<dbReference type="AlphaFoldDB" id="A0A0D1XMX4"/>
<keyword evidence="14" id="KW-1185">Reference proteome</keyword>
<dbReference type="GO" id="GO:0016020">
    <property type="term" value="C:membrane"/>
    <property type="evidence" value="ECO:0007669"/>
    <property type="project" value="UniProtKB-SubCell"/>
</dbReference>
<dbReference type="Gene3D" id="3.40.50.720">
    <property type="entry name" value="NAD(P)-binding Rossmann-like Domain"/>
    <property type="match status" value="1"/>
</dbReference>
<dbReference type="PRINTS" id="PR00080">
    <property type="entry name" value="SDRFAMILY"/>
</dbReference>
<dbReference type="PROSITE" id="PS00061">
    <property type="entry name" value="ADH_SHORT"/>
    <property type="match status" value="1"/>
</dbReference>
<evidence type="ECO:0000256" key="6">
    <source>
        <dbReference type="ARBA" id="ARBA00023002"/>
    </source>
</evidence>
<evidence type="ECO:0000256" key="4">
    <source>
        <dbReference type="ARBA" id="ARBA00022857"/>
    </source>
</evidence>
<evidence type="ECO:0000256" key="10">
    <source>
        <dbReference type="ARBA" id="ARBA00068717"/>
    </source>
</evidence>